<organism evidence="1 2">
    <name type="scientific">Portunus trituberculatus</name>
    <name type="common">Swimming crab</name>
    <name type="synonym">Neptunus trituberculatus</name>
    <dbReference type="NCBI Taxonomy" id="210409"/>
    <lineage>
        <taxon>Eukaryota</taxon>
        <taxon>Metazoa</taxon>
        <taxon>Ecdysozoa</taxon>
        <taxon>Arthropoda</taxon>
        <taxon>Crustacea</taxon>
        <taxon>Multicrustacea</taxon>
        <taxon>Malacostraca</taxon>
        <taxon>Eumalacostraca</taxon>
        <taxon>Eucarida</taxon>
        <taxon>Decapoda</taxon>
        <taxon>Pleocyemata</taxon>
        <taxon>Brachyura</taxon>
        <taxon>Eubrachyura</taxon>
        <taxon>Portunoidea</taxon>
        <taxon>Portunidae</taxon>
        <taxon>Portuninae</taxon>
        <taxon>Portunus</taxon>
    </lineage>
</organism>
<sequence length="65" mass="7725">MRFHIEVEHPYNGVLKLKQITDENRQTKVIIKNYPSYLPLSYIADHSNVLRPERKAYRGTQDPQN</sequence>
<comment type="caution">
    <text evidence="1">The sequence shown here is derived from an EMBL/GenBank/DDBJ whole genome shotgun (WGS) entry which is preliminary data.</text>
</comment>
<protein>
    <submittedName>
        <fullName evidence="1">Uncharacterized protein</fullName>
    </submittedName>
</protein>
<keyword evidence="2" id="KW-1185">Reference proteome</keyword>
<dbReference type="AlphaFoldDB" id="A0A5B7FWF6"/>
<gene>
    <name evidence="1" type="ORF">E2C01_045930</name>
</gene>
<accession>A0A5B7FWF6</accession>
<reference evidence="1 2" key="1">
    <citation type="submission" date="2019-05" db="EMBL/GenBank/DDBJ databases">
        <title>Another draft genome of Portunus trituberculatus and its Hox gene families provides insights of decapod evolution.</title>
        <authorList>
            <person name="Jeong J.-H."/>
            <person name="Song I."/>
            <person name="Kim S."/>
            <person name="Choi T."/>
            <person name="Kim D."/>
            <person name="Ryu S."/>
            <person name="Kim W."/>
        </authorList>
    </citation>
    <scope>NUCLEOTIDE SEQUENCE [LARGE SCALE GENOMIC DNA]</scope>
    <source>
        <tissue evidence="1">Muscle</tissue>
    </source>
</reference>
<dbReference type="Proteomes" id="UP000324222">
    <property type="component" value="Unassembled WGS sequence"/>
</dbReference>
<evidence type="ECO:0000313" key="1">
    <source>
        <dbReference type="EMBL" id="MPC52070.1"/>
    </source>
</evidence>
<proteinExistence type="predicted"/>
<name>A0A5B7FWF6_PORTR</name>
<dbReference type="EMBL" id="VSRR010010606">
    <property type="protein sequence ID" value="MPC52070.1"/>
    <property type="molecule type" value="Genomic_DNA"/>
</dbReference>
<evidence type="ECO:0000313" key="2">
    <source>
        <dbReference type="Proteomes" id="UP000324222"/>
    </source>
</evidence>